<dbReference type="EC" id="2.4.2.9" evidence="2"/>
<dbReference type="InterPro" id="IPR000836">
    <property type="entry name" value="PRTase_dom"/>
</dbReference>
<accession>A0A2U1B9C8</accession>
<proteinExistence type="predicted"/>
<evidence type="ECO:0000313" key="2">
    <source>
        <dbReference type="EMBL" id="NMD88394.1"/>
    </source>
</evidence>
<name>A0A2U1B9C8_9BACT</name>
<dbReference type="AlphaFoldDB" id="A0A2U1B9C8"/>
<dbReference type="RefSeq" id="WP_116882819.1">
    <property type="nucleotide sequence ID" value="NZ_CABMMC010000187.1"/>
</dbReference>
<feature type="domain" description="Phosphoribosyltransferase" evidence="1">
    <location>
        <begin position="6"/>
        <end position="161"/>
    </location>
</feature>
<dbReference type="CDD" id="cd06223">
    <property type="entry name" value="PRTases_typeI"/>
    <property type="match status" value="1"/>
</dbReference>
<dbReference type="PANTHER" id="PTHR11608">
    <property type="entry name" value="BIFUNCTIONAL PROTEIN PYRR"/>
    <property type="match status" value="1"/>
</dbReference>
<reference evidence="3 4" key="1">
    <citation type="submission" date="2018-04" db="EMBL/GenBank/DDBJ databases">
        <title>Genomic Encyclopedia of Type Strains, Phase IV (KMG-IV): sequencing the most valuable type-strain genomes for metagenomic binning, comparative biology and taxonomic classification.</title>
        <authorList>
            <person name="Goeker M."/>
        </authorList>
    </citation>
    <scope>NUCLEOTIDE SEQUENCE [LARGE SCALE GENOMIC DNA]</scope>
    <source>
        <strain evidence="3 4">DSM 14823</strain>
    </source>
</reference>
<dbReference type="Gene3D" id="3.40.50.2020">
    <property type="match status" value="1"/>
</dbReference>
<dbReference type="InterPro" id="IPR050137">
    <property type="entry name" value="PyrR_bifunctional"/>
</dbReference>
<dbReference type="GeneID" id="78294144"/>
<comment type="caution">
    <text evidence="3">The sequence shown here is derived from an EMBL/GenBank/DDBJ whole genome shotgun (WGS) entry which is preliminary data.</text>
</comment>
<keyword evidence="3" id="KW-0328">Glycosyltransferase</keyword>
<dbReference type="OrthoDB" id="9802227at2"/>
<dbReference type="Proteomes" id="UP000245959">
    <property type="component" value="Unassembled WGS sequence"/>
</dbReference>
<dbReference type="NCBIfam" id="NF003549">
    <property type="entry name" value="PRK05205.1-5"/>
    <property type="match status" value="1"/>
</dbReference>
<dbReference type="Proteomes" id="UP000576225">
    <property type="component" value="Unassembled WGS sequence"/>
</dbReference>
<dbReference type="PANTHER" id="PTHR11608:SF0">
    <property type="entry name" value="BIFUNCTIONAL PROTEIN PYRR"/>
    <property type="match status" value="1"/>
</dbReference>
<evidence type="ECO:0000259" key="1">
    <source>
        <dbReference type="Pfam" id="PF00156"/>
    </source>
</evidence>
<evidence type="ECO:0000313" key="4">
    <source>
        <dbReference type="Proteomes" id="UP000245959"/>
    </source>
</evidence>
<gene>
    <name evidence="2" type="primary">pyrR</name>
    <name evidence="3" type="ORF">C8D82_103165</name>
    <name evidence="2" type="ORF">HF882_17545</name>
</gene>
<dbReference type="SUPFAM" id="SSF53271">
    <property type="entry name" value="PRTase-like"/>
    <property type="match status" value="1"/>
</dbReference>
<evidence type="ECO:0000313" key="5">
    <source>
        <dbReference type="Proteomes" id="UP000576225"/>
    </source>
</evidence>
<dbReference type="InterPro" id="IPR029057">
    <property type="entry name" value="PRTase-like"/>
</dbReference>
<dbReference type="EMBL" id="JABAEW010000044">
    <property type="protein sequence ID" value="NMD88394.1"/>
    <property type="molecule type" value="Genomic_DNA"/>
</dbReference>
<keyword evidence="3" id="KW-0808">Transferase</keyword>
<reference evidence="2 5" key="2">
    <citation type="submission" date="2020-04" db="EMBL/GenBank/DDBJ databases">
        <authorList>
            <person name="Hitch T.C.A."/>
            <person name="Wylensek D."/>
            <person name="Clavel T."/>
        </authorList>
    </citation>
    <scope>NUCLEOTIDE SEQUENCE [LARGE SCALE GENOMIC DNA]</scope>
    <source>
        <strain evidence="2 5">COR2-253-APC-1A</strain>
    </source>
</reference>
<dbReference type="GO" id="GO:0004845">
    <property type="term" value="F:uracil phosphoribosyltransferase activity"/>
    <property type="evidence" value="ECO:0007669"/>
    <property type="project" value="UniProtKB-EC"/>
</dbReference>
<dbReference type="Pfam" id="PF00156">
    <property type="entry name" value="Pribosyltran"/>
    <property type="match status" value="1"/>
</dbReference>
<evidence type="ECO:0000313" key="3">
    <source>
        <dbReference type="EMBL" id="PVY45251.1"/>
    </source>
</evidence>
<sequence length="187" mass="20955">MTLKKQLYSPEEMTAAISMIAAAIRRDFDTDGSVPYALVGLYNQGVPLAERICDEIERATGRRPEHGRLDISMYRDDVGLRSGLPLIRETVIPFNIDGHKIILVDDVLSSGRTIRAALDAITDYGRPNMIRLAVLVDRGDPEYPIRADYVGFKLDLDPAHKVAVQFDEDGDEAGIFEVNWQQKPLNR</sequence>
<dbReference type="EMBL" id="QEKH01000003">
    <property type="protein sequence ID" value="PVY45251.1"/>
    <property type="molecule type" value="Genomic_DNA"/>
</dbReference>
<organism evidence="3 4">
    <name type="scientific">Victivallis vadensis</name>
    <dbReference type="NCBI Taxonomy" id="172901"/>
    <lineage>
        <taxon>Bacteria</taxon>
        <taxon>Pseudomonadati</taxon>
        <taxon>Lentisphaerota</taxon>
        <taxon>Lentisphaeria</taxon>
        <taxon>Victivallales</taxon>
        <taxon>Victivallaceae</taxon>
        <taxon>Victivallis</taxon>
    </lineage>
</organism>
<keyword evidence="4" id="KW-1185">Reference proteome</keyword>
<protein>
    <submittedName>
        <fullName evidence="2">Bifunctional pyr operon transcriptional regulator/uracil phosphoribosyltransferase PyrR</fullName>
        <ecNumber evidence="2">2.4.2.9</ecNumber>
    </submittedName>
    <submittedName>
        <fullName evidence="3">Pyrimidine operon attenuation protein/uracil phosphoribosyltransferase</fullName>
    </submittedName>
</protein>